<protein>
    <recommendedName>
        <fullName evidence="2">Serine aminopeptidase S33 domain-containing protein</fullName>
    </recommendedName>
</protein>
<dbReference type="RefSeq" id="WP_027446762.1">
    <property type="nucleotide sequence ID" value="NZ_AULJ01000040.1"/>
</dbReference>
<dbReference type="eggNOG" id="COG1073">
    <property type="taxonomic scope" value="Bacteria"/>
</dbReference>
<dbReference type="OrthoDB" id="9805123at2"/>
<dbReference type="STRING" id="1385511.GCA_000425225_03137"/>
<dbReference type="Pfam" id="PF12146">
    <property type="entry name" value="Hydrolase_4"/>
    <property type="match status" value="1"/>
</dbReference>
<dbReference type="PANTHER" id="PTHR22946:SF9">
    <property type="entry name" value="POLYKETIDE TRANSFERASE AF380"/>
    <property type="match status" value="1"/>
</dbReference>
<organism evidence="3 4">
    <name type="scientific">Pontibacillus marinus BH030004 = DSM 16465</name>
    <dbReference type="NCBI Taxonomy" id="1385511"/>
    <lineage>
        <taxon>Bacteria</taxon>
        <taxon>Bacillati</taxon>
        <taxon>Bacillota</taxon>
        <taxon>Bacilli</taxon>
        <taxon>Bacillales</taxon>
        <taxon>Bacillaceae</taxon>
        <taxon>Pontibacillus</taxon>
    </lineage>
</organism>
<dbReference type="Proteomes" id="UP000030403">
    <property type="component" value="Unassembled WGS sequence"/>
</dbReference>
<dbReference type="AlphaFoldDB" id="A0A0A5G8H1"/>
<evidence type="ECO:0000313" key="4">
    <source>
        <dbReference type="Proteomes" id="UP000030403"/>
    </source>
</evidence>
<evidence type="ECO:0000313" key="3">
    <source>
        <dbReference type="EMBL" id="KGX87468.1"/>
    </source>
</evidence>
<feature type="domain" description="Serine aminopeptidase S33" evidence="2">
    <location>
        <begin position="33"/>
        <end position="264"/>
    </location>
</feature>
<dbReference type="PANTHER" id="PTHR22946">
    <property type="entry name" value="DIENELACTONE HYDROLASE DOMAIN-CONTAINING PROTEIN-RELATED"/>
    <property type="match status" value="1"/>
</dbReference>
<dbReference type="InterPro" id="IPR029058">
    <property type="entry name" value="AB_hydrolase_fold"/>
</dbReference>
<gene>
    <name evidence="3" type="ORF">N783_09830</name>
</gene>
<name>A0A0A5G8H1_9BACI</name>
<proteinExistence type="predicted"/>
<dbReference type="Gene3D" id="1.10.10.800">
    <property type="match status" value="1"/>
</dbReference>
<keyword evidence="1" id="KW-0378">Hydrolase</keyword>
<dbReference type="InterPro" id="IPR022742">
    <property type="entry name" value="Hydrolase_4"/>
</dbReference>
<comment type="caution">
    <text evidence="3">The sequence shown here is derived from an EMBL/GenBank/DDBJ whole genome shotgun (WGS) entry which is preliminary data.</text>
</comment>
<dbReference type="SUPFAM" id="SSF53474">
    <property type="entry name" value="alpha/beta-Hydrolases"/>
    <property type="match status" value="1"/>
</dbReference>
<dbReference type="GO" id="GO:0052689">
    <property type="term" value="F:carboxylic ester hydrolase activity"/>
    <property type="evidence" value="ECO:0007669"/>
    <property type="project" value="UniProtKB-ARBA"/>
</dbReference>
<keyword evidence="4" id="KW-1185">Reference proteome</keyword>
<evidence type="ECO:0000256" key="1">
    <source>
        <dbReference type="ARBA" id="ARBA00022801"/>
    </source>
</evidence>
<accession>A0A0A5G8H1</accession>
<reference evidence="3 4" key="1">
    <citation type="submission" date="2013-08" db="EMBL/GenBank/DDBJ databases">
        <authorList>
            <person name="Huang J."/>
            <person name="Wang G."/>
        </authorList>
    </citation>
    <scope>NUCLEOTIDE SEQUENCE [LARGE SCALE GENOMIC DNA]</scope>
    <source>
        <strain evidence="3 4">BH030004</strain>
    </source>
</reference>
<sequence length="293" mass="33474">MIEKAIQFYSDGLKLEGTFYYPDSYNPNKQYPAIIINSGYQGVNEFYPKMFAKFLTEKGYICMGFDYRGFADSEGDPTRVLLEEQVEDIHNALTFLRFQNEVDEDRIGLIGWGMGGSNVVRVAEQNDVAGVAALNGFYHGERWLKTVHSYESWSKVLEAVREDRIKRVTTGKSKLEDPFFHYPLDPATKDYVQKELASKKGFGGQTQLQFTESVIDLDAEKSAKNLVETPLFVAHGKKNLLHPIEESIALYRSATGPKTFYEIDGKHNDFMYSEHEEFTALVEELDTFFQEAL</sequence>
<dbReference type="InterPro" id="IPR050261">
    <property type="entry name" value="FrsA_esterase"/>
</dbReference>
<dbReference type="EMBL" id="AVPF01000024">
    <property type="protein sequence ID" value="KGX87468.1"/>
    <property type="molecule type" value="Genomic_DNA"/>
</dbReference>
<dbReference type="Gene3D" id="3.40.50.1820">
    <property type="entry name" value="alpha/beta hydrolase"/>
    <property type="match status" value="1"/>
</dbReference>
<evidence type="ECO:0000259" key="2">
    <source>
        <dbReference type="Pfam" id="PF12146"/>
    </source>
</evidence>